<keyword evidence="12" id="KW-0131">Cell cycle</keyword>
<comment type="caution">
    <text evidence="17">The sequence shown here is derived from an EMBL/GenBank/DDBJ whole genome shotgun (WGS) entry which is preliminary data.</text>
</comment>
<dbReference type="FunFam" id="3.30.565.10:FF:000010">
    <property type="entry name" value="Sensor histidine kinase RcsC"/>
    <property type="match status" value="1"/>
</dbReference>
<dbReference type="EMBL" id="VBTY01000051">
    <property type="protein sequence ID" value="MDG3494529.1"/>
    <property type="molecule type" value="Genomic_DNA"/>
</dbReference>
<dbReference type="GO" id="GO:0005886">
    <property type="term" value="C:plasma membrane"/>
    <property type="evidence" value="ECO:0007669"/>
    <property type="project" value="TreeGrafter"/>
</dbReference>
<comment type="similarity">
    <text evidence="3">In the N-terminal section; belongs to the phytochrome family.</text>
</comment>
<dbReference type="GO" id="GO:0009927">
    <property type="term" value="F:histidine phosphotransfer kinase activity"/>
    <property type="evidence" value="ECO:0007669"/>
    <property type="project" value="TreeGrafter"/>
</dbReference>
<dbReference type="PRINTS" id="PR00344">
    <property type="entry name" value="BCTRLSENSOR"/>
</dbReference>
<dbReference type="CDD" id="cd00082">
    <property type="entry name" value="HisKA"/>
    <property type="match status" value="1"/>
</dbReference>
<keyword evidence="9" id="KW-0067">ATP-binding</keyword>
<dbReference type="PANTHER" id="PTHR43047">
    <property type="entry name" value="TWO-COMPONENT HISTIDINE PROTEIN KINASE"/>
    <property type="match status" value="1"/>
</dbReference>
<dbReference type="InterPro" id="IPR001789">
    <property type="entry name" value="Sig_transdc_resp-reg_receiver"/>
</dbReference>
<evidence type="ECO:0000256" key="10">
    <source>
        <dbReference type="ARBA" id="ARBA00023012"/>
    </source>
</evidence>
<dbReference type="FunFam" id="1.10.287.130:FF:000038">
    <property type="entry name" value="Sensory transduction histidine kinase"/>
    <property type="match status" value="1"/>
</dbReference>
<comment type="catalytic activity">
    <reaction evidence="1">
        <text>ATP + protein L-histidine = ADP + protein N-phospho-L-histidine.</text>
        <dbReference type="EC" id="2.7.13.3"/>
    </reaction>
</comment>
<dbReference type="CDD" id="cd19920">
    <property type="entry name" value="REC_PA4781-like"/>
    <property type="match status" value="1"/>
</dbReference>
<dbReference type="SUPFAM" id="SSF47384">
    <property type="entry name" value="Homodimeric domain of signal transducing histidine kinase"/>
    <property type="match status" value="1"/>
</dbReference>
<evidence type="ECO:0000256" key="14">
    <source>
        <dbReference type="PROSITE-ProRule" id="PRU00169"/>
    </source>
</evidence>
<keyword evidence="5 14" id="KW-0597">Phosphoprotein</keyword>
<dbReference type="InterPro" id="IPR004358">
    <property type="entry name" value="Sig_transdc_His_kin-like_C"/>
</dbReference>
<keyword evidence="7" id="KW-0547">Nucleotide-binding</keyword>
<dbReference type="SMART" id="SM00387">
    <property type="entry name" value="HATPase_c"/>
    <property type="match status" value="1"/>
</dbReference>
<evidence type="ECO:0000256" key="13">
    <source>
        <dbReference type="ARBA" id="ARBA00074306"/>
    </source>
</evidence>
<dbReference type="InterPro" id="IPR003661">
    <property type="entry name" value="HisK_dim/P_dom"/>
</dbReference>
<protein>
    <recommendedName>
        <fullName evidence="13">Circadian input-output histidine kinase CikA</fullName>
        <ecNumber evidence="4">2.7.13.3</ecNumber>
    </recommendedName>
</protein>
<dbReference type="Pfam" id="PF02518">
    <property type="entry name" value="HATPase_c"/>
    <property type="match status" value="1"/>
</dbReference>
<evidence type="ECO:0000256" key="12">
    <source>
        <dbReference type="ARBA" id="ARBA00023306"/>
    </source>
</evidence>
<dbReference type="EC" id="2.7.13.3" evidence="4"/>
<dbReference type="Proteomes" id="UP001152872">
    <property type="component" value="Unassembled WGS sequence"/>
</dbReference>
<comment type="subcellular location">
    <subcellularLocation>
        <location evidence="2">Membrane</location>
    </subcellularLocation>
</comment>
<evidence type="ECO:0000256" key="6">
    <source>
        <dbReference type="ARBA" id="ARBA00022679"/>
    </source>
</evidence>
<evidence type="ECO:0000256" key="9">
    <source>
        <dbReference type="ARBA" id="ARBA00022840"/>
    </source>
</evidence>
<evidence type="ECO:0000259" key="16">
    <source>
        <dbReference type="PROSITE" id="PS50110"/>
    </source>
</evidence>
<feature type="modified residue" description="4-aspartylphosphate" evidence="14">
    <location>
        <position position="484"/>
    </location>
</feature>
<evidence type="ECO:0000313" key="18">
    <source>
        <dbReference type="Proteomes" id="UP001152872"/>
    </source>
</evidence>
<feature type="modified residue" description="4-aspartylphosphate" evidence="14">
    <location>
        <position position="64"/>
    </location>
</feature>
<feature type="domain" description="Response regulatory" evidence="16">
    <location>
        <begin position="435"/>
        <end position="551"/>
    </location>
</feature>
<dbReference type="Gene3D" id="1.10.287.130">
    <property type="match status" value="1"/>
</dbReference>
<dbReference type="SMART" id="SM00388">
    <property type="entry name" value="HisKA"/>
    <property type="match status" value="1"/>
</dbReference>
<gene>
    <name evidence="17" type="ORF">FEV09_08145</name>
</gene>
<dbReference type="GO" id="GO:0000155">
    <property type="term" value="F:phosphorelay sensor kinase activity"/>
    <property type="evidence" value="ECO:0007669"/>
    <property type="project" value="InterPro"/>
</dbReference>
<dbReference type="Pfam" id="PF00072">
    <property type="entry name" value="Response_reg"/>
    <property type="match status" value="2"/>
</dbReference>
<evidence type="ECO:0000256" key="5">
    <source>
        <dbReference type="ARBA" id="ARBA00022553"/>
    </source>
</evidence>
<dbReference type="InterPro" id="IPR036890">
    <property type="entry name" value="HATPase_C_sf"/>
</dbReference>
<keyword evidence="8" id="KW-0418">Kinase</keyword>
<evidence type="ECO:0000256" key="7">
    <source>
        <dbReference type="ARBA" id="ARBA00022741"/>
    </source>
</evidence>
<dbReference type="CDD" id="cd17546">
    <property type="entry name" value="REC_hyHK_CKI1_RcsC-like"/>
    <property type="match status" value="1"/>
</dbReference>
<accession>A0A9X4ME72</accession>
<dbReference type="SUPFAM" id="SSF52172">
    <property type="entry name" value="CheY-like"/>
    <property type="match status" value="2"/>
</dbReference>
<dbReference type="PANTHER" id="PTHR43047:SF63">
    <property type="entry name" value="HISTIDINE KINASE"/>
    <property type="match status" value="1"/>
</dbReference>
<name>A0A9X4ME72_9CYAN</name>
<evidence type="ECO:0000256" key="11">
    <source>
        <dbReference type="ARBA" id="ARBA00023136"/>
    </source>
</evidence>
<evidence type="ECO:0000259" key="15">
    <source>
        <dbReference type="PROSITE" id="PS50109"/>
    </source>
</evidence>
<dbReference type="PROSITE" id="PS50110">
    <property type="entry name" value="RESPONSE_REGULATORY"/>
    <property type="match status" value="2"/>
</dbReference>
<evidence type="ECO:0000256" key="3">
    <source>
        <dbReference type="ARBA" id="ARBA00006402"/>
    </source>
</evidence>
<evidence type="ECO:0000256" key="2">
    <source>
        <dbReference type="ARBA" id="ARBA00004370"/>
    </source>
</evidence>
<dbReference type="Pfam" id="PF00512">
    <property type="entry name" value="HisKA"/>
    <property type="match status" value="1"/>
</dbReference>
<dbReference type="Gene3D" id="3.30.565.10">
    <property type="entry name" value="Histidine kinase-like ATPase, C-terminal domain"/>
    <property type="match status" value="1"/>
</dbReference>
<dbReference type="GO" id="GO:0005524">
    <property type="term" value="F:ATP binding"/>
    <property type="evidence" value="ECO:0007669"/>
    <property type="project" value="UniProtKB-KW"/>
</dbReference>
<keyword evidence="18" id="KW-1185">Reference proteome</keyword>
<reference evidence="17" key="1">
    <citation type="submission" date="2019-05" db="EMBL/GenBank/DDBJ databases">
        <title>Whole genome sequencing of Pseudanabaena catenata USMAC16.</title>
        <authorList>
            <person name="Khan Z."/>
            <person name="Omar W.M."/>
            <person name="Convey P."/>
            <person name="Merican F."/>
            <person name="Najimudin N."/>
        </authorList>
    </citation>
    <scope>NUCLEOTIDE SEQUENCE</scope>
    <source>
        <strain evidence="17">USMAC16</strain>
    </source>
</reference>
<feature type="domain" description="Response regulatory" evidence="16">
    <location>
        <begin position="11"/>
        <end position="131"/>
    </location>
</feature>
<dbReference type="InterPro" id="IPR005467">
    <property type="entry name" value="His_kinase_dom"/>
</dbReference>
<dbReference type="SUPFAM" id="SSF55874">
    <property type="entry name" value="ATPase domain of HSP90 chaperone/DNA topoisomerase II/histidine kinase"/>
    <property type="match status" value="1"/>
</dbReference>
<organism evidence="17 18">
    <name type="scientific">Pseudanabaena catenata USMAC16</name>
    <dbReference type="NCBI Taxonomy" id="1855837"/>
    <lineage>
        <taxon>Bacteria</taxon>
        <taxon>Bacillati</taxon>
        <taxon>Cyanobacteriota</taxon>
        <taxon>Cyanophyceae</taxon>
        <taxon>Pseudanabaenales</taxon>
        <taxon>Pseudanabaenaceae</taxon>
        <taxon>Pseudanabaena</taxon>
    </lineage>
</organism>
<dbReference type="CDD" id="cd16922">
    <property type="entry name" value="HATPase_EvgS-ArcB-TorS-like"/>
    <property type="match status" value="1"/>
</dbReference>
<evidence type="ECO:0000256" key="8">
    <source>
        <dbReference type="ARBA" id="ARBA00022777"/>
    </source>
</evidence>
<evidence type="ECO:0000256" key="1">
    <source>
        <dbReference type="ARBA" id="ARBA00000085"/>
    </source>
</evidence>
<keyword evidence="11" id="KW-0472">Membrane</keyword>
<proteinExistence type="inferred from homology"/>
<dbReference type="Gene3D" id="3.40.50.2300">
    <property type="match status" value="2"/>
</dbReference>
<dbReference type="InterPro" id="IPR011006">
    <property type="entry name" value="CheY-like_superfamily"/>
</dbReference>
<keyword evidence="6" id="KW-0808">Transferase</keyword>
<dbReference type="SMART" id="SM00448">
    <property type="entry name" value="REC"/>
    <property type="match status" value="2"/>
</dbReference>
<dbReference type="RefSeq" id="WP_009626606.1">
    <property type="nucleotide sequence ID" value="NZ_VBTY01000051.1"/>
</dbReference>
<dbReference type="AlphaFoldDB" id="A0A9X4ME72"/>
<evidence type="ECO:0000313" key="17">
    <source>
        <dbReference type="EMBL" id="MDG3494529.1"/>
    </source>
</evidence>
<evidence type="ECO:0000256" key="4">
    <source>
        <dbReference type="ARBA" id="ARBA00012438"/>
    </source>
</evidence>
<sequence>MTTEPDDSKGLIMIVDDIPANLEVLSETLSTVGYDVAIATSGDRALKQIGRQFGRLVPELILLDIRMPDMNGFEVCEHLKSNPLTQDIPVIFMTALNDIDSKIKSFALGGVDYITKPFQYQEVIARIKTHLQLRRLTQDLEQEVNRQVISLQKAKLAAEEANLAKSQFLANISHELRTPLNAILGITEGLQDEVFGSINPKQNSVLQTIEQSGTHLLSLINDILDVAKIESGQLELNCIAVGIEPICTSSLEFIRPQAVKKSIYLRSYLPPNLPHLWIDELRIRQVLINLLTNAVKFTPNGGQVMLEVSTVKKDVSETAIVKEFLRISVKDTGIGIAPENISKLFKPFIQIDSALNRNYEGTGLGLSLVKRIVELHGGNVDLTSELGVGSCFTVEIPCVVSASASKLANKVGASSESTPTLDSEKTSSTEFSSPLILLAEDNETNIITISSYLEAIGYRLLFANNGKEAIAFAQKHHPDLILMDIQMPEMDGLEAIRQIRLDPELVNIPIIALTALAMADDRQRCLIAGANHYLSKPVKLKVLSQTIKDLLK</sequence>
<feature type="domain" description="Histidine kinase" evidence="15">
    <location>
        <begin position="171"/>
        <end position="400"/>
    </location>
</feature>
<dbReference type="InterPro" id="IPR003594">
    <property type="entry name" value="HATPase_dom"/>
</dbReference>
<keyword evidence="10" id="KW-0902">Two-component regulatory system</keyword>
<dbReference type="PROSITE" id="PS50109">
    <property type="entry name" value="HIS_KIN"/>
    <property type="match status" value="1"/>
</dbReference>
<dbReference type="InterPro" id="IPR036097">
    <property type="entry name" value="HisK_dim/P_sf"/>
</dbReference>